<dbReference type="InterPro" id="IPR012945">
    <property type="entry name" value="Tubulin-bd_cofactor_C_dom"/>
</dbReference>
<organism evidence="3 4">
    <name type="scientific">Necator americanus</name>
    <name type="common">Human hookworm</name>
    <dbReference type="NCBI Taxonomy" id="51031"/>
    <lineage>
        <taxon>Eukaryota</taxon>
        <taxon>Metazoa</taxon>
        <taxon>Ecdysozoa</taxon>
        <taxon>Nematoda</taxon>
        <taxon>Chromadorea</taxon>
        <taxon>Rhabditida</taxon>
        <taxon>Rhabditina</taxon>
        <taxon>Rhabditomorpha</taxon>
        <taxon>Strongyloidea</taxon>
        <taxon>Ancylostomatidae</taxon>
        <taxon>Bunostominae</taxon>
        <taxon>Necator</taxon>
    </lineage>
</organism>
<reference evidence="3 4" key="1">
    <citation type="submission" date="2023-08" db="EMBL/GenBank/DDBJ databases">
        <title>A Necator americanus chromosomal reference genome.</title>
        <authorList>
            <person name="Ilik V."/>
            <person name="Petrzelkova K.J."/>
            <person name="Pardy F."/>
            <person name="Fuh T."/>
            <person name="Niatou-Singa F.S."/>
            <person name="Gouil Q."/>
            <person name="Baker L."/>
            <person name="Ritchie M.E."/>
            <person name="Jex A.R."/>
            <person name="Gazzola D."/>
            <person name="Li H."/>
            <person name="Toshio Fujiwara R."/>
            <person name="Zhan B."/>
            <person name="Aroian R.V."/>
            <person name="Pafco B."/>
            <person name="Schwarz E.M."/>
        </authorList>
    </citation>
    <scope>NUCLEOTIDE SEQUENCE [LARGE SCALE GENOMIC DNA]</scope>
    <source>
        <strain evidence="3 4">Aroian</strain>
        <tissue evidence="3">Whole animal</tissue>
    </source>
</reference>
<comment type="caution">
    <text evidence="3">The sequence shown here is derived from an EMBL/GenBank/DDBJ whole genome shotgun (WGS) entry which is preliminary data.</text>
</comment>
<feature type="domain" description="C-CAP/cofactor C-like" evidence="2">
    <location>
        <begin position="131"/>
        <end position="280"/>
    </location>
</feature>
<evidence type="ECO:0000256" key="1">
    <source>
        <dbReference type="ARBA" id="ARBA00008848"/>
    </source>
</evidence>
<evidence type="ECO:0000313" key="3">
    <source>
        <dbReference type="EMBL" id="KAK6745115.1"/>
    </source>
</evidence>
<accession>A0ABR1D3L9</accession>
<gene>
    <name evidence="3" type="primary">Necator_chrIII.g12446</name>
    <name evidence="3" type="ORF">RB195_011680</name>
</gene>
<dbReference type="Proteomes" id="UP001303046">
    <property type="component" value="Unassembled WGS sequence"/>
</dbReference>
<evidence type="ECO:0000259" key="2">
    <source>
        <dbReference type="PROSITE" id="PS51329"/>
    </source>
</evidence>
<proteinExistence type="inferred from homology"/>
<dbReference type="PANTHER" id="PTHR15139:SF0">
    <property type="entry name" value="TUBULIN-SPECIFIC CHAPERONE C"/>
    <property type="match status" value="1"/>
</dbReference>
<evidence type="ECO:0000313" key="4">
    <source>
        <dbReference type="Proteomes" id="UP001303046"/>
    </source>
</evidence>
<dbReference type="PANTHER" id="PTHR15139">
    <property type="entry name" value="TUBULIN FOLDING COFACTOR C"/>
    <property type="match status" value="1"/>
</dbReference>
<dbReference type="InterPro" id="IPR016098">
    <property type="entry name" value="CAP/MinC_C"/>
</dbReference>
<comment type="similarity">
    <text evidence="1">Belongs to the TBCC family.</text>
</comment>
<dbReference type="Pfam" id="PF07986">
    <property type="entry name" value="TBCC"/>
    <property type="match status" value="1"/>
</dbReference>
<dbReference type="InterPro" id="IPR027684">
    <property type="entry name" value="TBCC"/>
</dbReference>
<dbReference type="PROSITE" id="PS51329">
    <property type="entry name" value="C_CAP_COFACTOR_C"/>
    <property type="match status" value="1"/>
</dbReference>
<dbReference type="EMBL" id="JAVFWL010000003">
    <property type="protein sequence ID" value="KAK6745115.1"/>
    <property type="molecule type" value="Genomic_DNA"/>
</dbReference>
<dbReference type="InterPro" id="IPR017901">
    <property type="entry name" value="C-CAP_CF_C-like"/>
</dbReference>
<keyword evidence="4" id="KW-1185">Reference proteome</keyword>
<dbReference type="Gene3D" id="2.160.20.70">
    <property type="match status" value="1"/>
</dbReference>
<protein>
    <recommendedName>
        <fullName evidence="2">C-CAP/cofactor C-like domain-containing protein</fullName>
    </recommendedName>
</protein>
<name>A0ABR1D3L9_NECAM</name>
<sequence length="307" mass="34122">MLDEAASSESTSAIAKKKELLMQRLQQRRPVKQSDIQQAKLREEELTEVLNRAREQAESGVVDEETIKTLEGFLSLECCGWSARRIQDVLELLRKATIRAGIEGPQSTTFSFSVSKKQKSSITSDSPKTQPSAPLEAPYIQKVSSDNAISYSDLTGENLIITGKDGNDVKLKGIKNCQLSFVFRPSTVHIQGLCDSKLVFLPVETSILMYDCSRSQIFASAQQLRIHTSNDLRLHVGVRAAVIIESCTNIQMSPYRVVFNGEPVEAPPGDAWKRPNDFDWLAEGQSPNWKIASEGDWETAVINSTMQ</sequence>